<organism evidence="1 2">
    <name type="scientific">Streptosporangium subroseum</name>
    <dbReference type="NCBI Taxonomy" id="106412"/>
    <lineage>
        <taxon>Bacteria</taxon>
        <taxon>Bacillati</taxon>
        <taxon>Actinomycetota</taxon>
        <taxon>Actinomycetes</taxon>
        <taxon>Streptosporangiales</taxon>
        <taxon>Streptosporangiaceae</taxon>
        <taxon>Streptosporangium</taxon>
    </lineage>
</organism>
<evidence type="ECO:0000313" key="2">
    <source>
        <dbReference type="Proteomes" id="UP000198282"/>
    </source>
</evidence>
<keyword evidence="2" id="KW-1185">Reference proteome</keyword>
<dbReference type="EMBL" id="FZOD01000008">
    <property type="protein sequence ID" value="SNS38437.1"/>
    <property type="molecule type" value="Genomic_DNA"/>
</dbReference>
<reference evidence="1 2" key="1">
    <citation type="submission" date="2017-06" db="EMBL/GenBank/DDBJ databases">
        <authorList>
            <person name="Kim H.J."/>
            <person name="Triplett B.A."/>
        </authorList>
    </citation>
    <scope>NUCLEOTIDE SEQUENCE [LARGE SCALE GENOMIC DNA]</scope>
    <source>
        <strain evidence="1 2">CGMCC 4.2132</strain>
    </source>
</reference>
<protein>
    <submittedName>
        <fullName evidence="1">Uncharacterized protein</fullName>
    </submittedName>
</protein>
<gene>
    <name evidence="1" type="ORF">SAMN05216276_1008174</name>
</gene>
<name>A0A239E1F3_9ACTN</name>
<dbReference type="Proteomes" id="UP000198282">
    <property type="component" value="Unassembled WGS sequence"/>
</dbReference>
<sequence>MMIEARRAEYMRVIEIRATGCEGHAIVVSEYDWYGFLANIKGDLYEPHFGSDDRVFVTIGRGTLSSVETDPESWQFFVSAVKATLFDNLPEPLESWQNARTLKELGQQRMRRLWRAPDTR</sequence>
<proteinExistence type="predicted"/>
<dbReference type="AlphaFoldDB" id="A0A239E1F3"/>
<evidence type="ECO:0000313" key="1">
    <source>
        <dbReference type="EMBL" id="SNS38437.1"/>
    </source>
</evidence>
<accession>A0A239E1F3</accession>